<dbReference type="PANTHER" id="PTHR42941">
    <property type="entry name" value="SLL1037 PROTEIN"/>
    <property type="match status" value="1"/>
</dbReference>
<dbReference type="Proteomes" id="UP000199046">
    <property type="component" value="Unassembled WGS sequence"/>
</dbReference>
<feature type="chain" id="PRO_5011778476" description="TRAP transporter solute receptor, TAXI family" evidence="2">
    <location>
        <begin position="22"/>
        <end position="362"/>
    </location>
</feature>
<reference evidence="4" key="1">
    <citation type="submission" date="2016-10" db="EMBL/GenBank/DDBJ databases">
        <authorList>
            <person name="Varghese N."/>
            <person name="Submissions S."/>
        </authorList>
    </citation>
    <scope>NUCLEOTIDE SEQUENCE [LARGE SCALE GENOMIC DNA]</scope>
    <source>
        <strain evidence="4">DSM 23439</strain>
    </source>
</reference>
<protein>
    <recommendedName>
        <fullName evidence="5">TRAP transporter solute receptor, TAXI family</fullName>
    </recommendedName>
</protein>
<name>A0A1I1HM84_9GAMM</name>
<dbReference type="NCBIfam" id="TIGR02122">
    <property type="entry name" value="TRAP_TAXI"/>
    <property type="match status" value="1"/>
</dbReference>
<evidence type="ECO:0000313" key="4">
    <source>
        <dbReference type="Proteomes" id="UP000199046"/>
    </source>
</evidence>
<dbReference type="EMBL" id="FOLY01000002">
    <property type="protein sequence ID" value="SFC24682.1"/>
    <property type="molecule type" value="Genomic_DNA"/>
</dbReference>
<dbReference type="SUPFAM" id="SSF53850">
    <property type="entry name" value="Periplasmic binding protein-like II"/>
    <property type="match status" value="1"/>
</dbReference>
<organism evidence="3 4">
    <name type="scientific">Kushneria avicenniae</name>
    <dbReference type="NCBI Taxonomy" id="402385"/>
    <lineage>
        <taxon>Bacteria</taxon>
        <taxon>Pseudomonadati</taxon>
        <taxon>Pseudomonadota</taxon>
        <taxon>Gammaproteobacteria</taxon>
        <taxon>Oceanospirillales</taxon>
        <taxon>Halomonadaceae</taxon>
        <taxon>Kushneria</taxon>
    </lineage>
</organism>
<proteinExistence type="predicted"/>
<feature type="region of interest" description="Disordered" evidence="1">
    <location>
        <begin position="337"/>
        <end position="362"/>
    </location>
</feature>
<dbReference type="InterPro" id="IPR011852">
    <property type="entry name" value="TRAP_TAXI"/>
</dbReference>
<dbReference type="Pfam" id="PF16868">
    <property type="entry name" value="NMT1_3"/>
    <property type="match status" value="1"/>
</dbReference>
<evidence type="ECO:0000256" key="2">
    <source>
        <dbReference type="SAM" id="SignalP"/>
    </source>
</evidence>
<feature type="signal peptide" evidence="2">
    <location>
        <begin position="1"/>
        <end position="21"/>
    </location>
</feature>
<feature type="region of interest" description="Disordered" evidence="1">
    <location>
        <begin position="23"/>
        <end position="49"/>
    </location>
</feature>
<dbReference type="PANTHER" id="PTHR42941:SF1">
    <property type="entry name" value="SLL1037 PROTEIN"/>
    <property type="match status" value="1"/>
</dbReference>
<accession>A0A1I1HM84</accession>
<dbReference type="STRING" id="402385.SAMN05421848_0744"/>
<dbReference type="PROSITE" id="PS51257">
    <property type="entry name" value="PROKAR_LIPOPROTEIN"/>
    <property type="match status" value="1"/>
</dbReference>
<keyword evidence="4" id="KW-1185">Reference proteome</keyword>
<dbReference type="OrthoDB" id="9780180at2"/>
<dbReference type="AlphaFoldDB" id="A0A1I1HM84"/>
<feature type="compositionally biased region" description="Polar residues" evidence="1">
    <location>
        <begin position="34"/>
        <end position="47"/>
    </location>
</feature>
<dbReference type="Gene3D" id="3.40.190.10">
    <property type="entry name" value="Periplasmic binding protein-like II"/>
    <property type="match status" value="2"/>
</dbReference>
<dbReference type="CDD" id="cd13567">
    <property type="entry name" value="PBP2_TtGluBP"/>
    <property type="match status" value="1"/>
</dbReference>
<gene>
    <name evidence="3" type="ORF">SAMN05421848_0744</name>
</gene>
<feature type="compositionally biased region" description="Polar residues" evidence="1">
    <location>
        <begin position="348"/>
        <end position="362"/>
    </location>
</feature>
<evidence type="ECO:0000256" key="1">
    <source>
        <dbReference type="SAM" id="MobiDB-lite"/>
    </source>
</evidence>
<evidence type="ECO:0000313" key="3">
    <source>
        <dbReference type="EMBL" id="SFC24682.1"/>
    </source>
</evidence>
<keyword evidence="2" id="KW-0732">Signal</keyword>
<evidence type="ECO:0008006" key="5">
    <source>
        <dbReference type="Google" id="ProtNLM"/>
    </source>
</evidence>
<sequence length="362" mass="37621">MNYKSGLIAASLALLMLGGCGDDSDSQQTDSTTNAEQQGGDSQNGSSEAAAEPVQLVFGTGGTSGAYYALGGALKSVLEASPLVSNVQVVSTGASVQNIQNIQDGLNQLAIVMSDVAYDAVNGQNQFDGNPADITAIAGLYPNVVQVVALSNSGIDSIEDMAGKRIGVGQVGSGVEASAKIALSAAGLDYDDLGRVSHTGYADSVTEMSNGNLDAAFFTSGVPNSNITGLMQSRDIKFVDIDGDTAQTLMDDYPYYQSYTIPAGAAERYNLSEPVHTVAIRNLLIAPASMRDDVAEELARRFDEYLGSGQVAVGALREVGADTLDQDLVLPVHPGAQRYYDSREDSASQDNSTSDGDNNNAS</sequence>